<organism evidence="1 2">
    <name type="scientific">Castanea mollissima</name>
    <name type="common">Chinese chestnut</name>
    <dbReference type="NCBI Taxonomy" id="60419"/>
    <lineage>
        <taxon>Eukaryota</taxon>
        <taxon>Viridiplantae</taxon>
        <taxon>Streptophyta</taxon>
        <taxon>Embryophyta</taxon>
        <taxon>Tracheophyta</taxon>
        <taxon>Spermatophyta</taxon>
        <taxon>Magnoliopsida</taxon>
        <taxon>eudicotyledons</taxon>
        <taxon>Gunneridae</taxon>
        <taxon>Pentapetalae</taxon>
        <taxon>rosids</taxon>
        <taxon>fabids</taxon>
        <taxon>Fagales</taxon>
        <taxon>Fagaceae</taxon>
        <taxon>Castanea</taxon>
    </lineage>
</organism>
<gene>
    <name evidence="1" type="ORF">CMV_012322</name>
</gene>
<proteinExistence type="predicted"/>
<dbReference type="EMBL" id="JRKL02001568">
    <property type="protein sequence ID" value="KAF3963267.1"/>
    <property type="molecule type" value="Genomic_DNA"/>
</dbReference>
<comment type="caution">
    <text evidence="1">The sequence shown here is derived from an EMBL/GenBank/DDBJ whole genome shotgun (WGS) entry which is preliminary data.</text>
</comment>
<dbReference type="Proteomes" id="UP000737018">
    <property type="component" value="Unassembled WGS sequence"/>
</dbReference>
<dbReference type="OrthoDB" id="10524215at2759"/>
<reference evidence="1" key="1">
    <citation type="submission" date="2020-03" db="EMBL/GenBank/DDBJ databases">
        <title>Castanea mollissima Vanexum genome sequencing.</title>
        <authorList>
            <person name="Staton M."/>
        </authorList>
    </citation>
    <scope>NUCLEOTIDE SEQUENCE</scope>
    <source>
        <tissue evidence="1">Leaf</tissue>
    </source>
</reference>
<sequence>MKDKKNHQSFFRFEARPLNPNMKDRKNRSLSSSSLLAMIKDRRIAVSCDGESVIIIKPYCPISKVGHCKHHITI</sequence>
<accession>A0A8J4VNC2</accession>
<name>A0A8J4VNC2_9ROSI</name>
<evidence type="ECO:0000313" key="2">
    <source>
        <dbReference type="Proteomes" id="UP000737018"/>
    </source>
</evidence>
<dbReference type="AlphaFoldDB" id="A0A8J4VNC2"/>
<keyword evidence="2" id="KW-1185">Reference proteome</keyword>
<evidence type="ECO:0000313" key="1">
    <source>
        <dbReference type="EMBL" id="KAF3963267.1"/>
    </source>
</evidence>
<protein>
    <submittedName>
        <fullName evidence="1">Uncharacterized protein</fullName>
    </submittedName>
</protein>